<comment type="caution">
    <text evidence="2">The sequence shown here is derived from an EMBL/GenBank/DDBJ whole genome shotgun (WGS) entry which is preliminary data.</text>
</comment>
<feature type="compositionally biased region" description="Low complexity" evidence="1">
    <location>
        <begin position="171"/>
        <end position="187"/>
    </location>
</feature>
<dbReference type="AlphaFoldDB" id="A0A7J0FQD0"/>
<evidence type="ECO:0000256" key="1">
    <source>
        <dbReference type="SAM" id="MobiDB-lite"/>
    </source>
</evidence>
<reference evidence="2 3" key="1">
    <citation type="submission" date="2019-07" db="EMBL/GenBank/DDBJ databases">
        <title>De Novo Assembly of kiwifruit Actinidia rufa.</title>
        <authorList>
            <person name="Sugita-Konishi S."/>
            <person name="Sato K."/>
            <person name="Mori E."/>
            <person name="Abe Y."/>
            <person name="Kisaki G."/>
            <person name="Hamano K."/>
            <person name="Suezawa K."/>
            <person name="Otani M."/>
            <person name="Fukuda T."/>
            <person name="Manabe T."/>
            <person name="Gomi K."/>
            <person name="Tabuchi M."/>
            <person name="Akimitsu K."/>
            <person name="Kataoka I."/>
        </authorList>
    </citation>
    <scope>NUCLEOTIDE SEQUENCE [LARGE SCALE GENOMIC DNA]</scope>
    <source>
        <strain evidence="3">cv. Fuchu</strain>
    </source>
</reference>
<dbReference type="Proteomes" id="UP000585474">
    <property type="component" value="Unassembled WGS sequence"/>
</dbReference>
<dbReference type="EMBL" id="BJWL01000014">
    <property type="protein sequence ID" value="GFZ00926.1"/>
    <property type="molecule type" value="Genomic_DNA"/>
</dbReference>
<protein>
    <submittedName>
        <fullName evidence="2">Uncharacterized protein</fullName>
    </submittedName>
</protein>
<keyword evidence="3" id="KW-1185">Reference proteome</keyword>
<feature type="region of interest" description="Disordered" evidence="1">
    <location>
        <begin position="161"/>
        <end position="198"/>
    </location>
</feature>
<proteinExistence type="predicted"/>
<evidence type="ECO:0000313" key="2">
    <source>
        <dbReference type="EMBL" id="GFZ00926.1"/>
    </source>
</evidence>
<accession>A0A7J0FQD0</accession>
<name>A0A7J0FQD0_9ERIC</name>
<organism evidence="2 3">
    <name type="scientific">Actinidia rufa</name>
    <dbReference type="NCBI Taxonomy" id="165716"/>
    <lineage>
        <taxon>Eukaryota</taxon>
        <taxon>Viridiplantae</taxon>
        <taxon>Streptophyta</taxon>
        <taxon>Embryophyta</taxon>
        <taxon>Tracheophyta</taxon>
        <taxon>Spermatophyta</taxon>
        <taxon>Magnoliopsida</taxon>
        <taxon>eudicotyledons</taxon>
        <taxon>Gunneridae</taxon>
        <taxon>Pentapetalae</taxon>
        <taxon>asterids</taxon>
        <taxon>Ericales</taxon>
        <taxon>Actinidiaceae</taxon>
        <taxon>Actinidia</taxon>
    </lineage>
</organism>
<gene>
    <name evidence="2" type="ORF">Acr_14g0005610</name>
</gene>
<sequence length="211" mass="23138">MASHVPESSEIIESSLAPVAPTPRLDLSLSKHTPAHRVTSVVSLWTALSQISQEFHRRLWDSLLLTILASFSPVGRNWHSYSTMSKGYQCNDPVSKHLFHSLDVTFLEDVPFFVGTPSLLGLDAETIPTDLDELPRPIPLFDSPSVQVPPASAARPHLEVYPHRAPPSAPLPDSSSVSGTSPSHLVSTSVSPRYPSRTRHPLDRFGFSSFN</sequence>
<evidence type="ECO:0000313" key="3">
    <source>
        <dbReference type="Proteomes" id="UP000585474"/>
    </source>
</evidence>